<organism evidence="2 3">
    <name type="scientific">Saccharomycopsis crataegensis</name>
    <dbReference type="NCBI Taxonomy" id="43959"/>
    <lineage>
        <taxon>Eukaryota</taxon>
        <taxon>Fungi</taxon>
        <taxon>Dikarya</taxon>
        <taxon>Ascomycota</taxon>
        <taxon>Saccharomycotina</taxon>
        <taxon>Saccharomycetes</taxon>
        <taxon>Saccharomycopsidaceae</taxon>
        <taxon>Saccharomycopsis</taxon>
    </lineage>
</organism>
<evidence type="ECO:0000259" key="1">
    <source>
        <dbReference type="Pfam" id="PF19189"/>
    </source>
</evidence>
<dbReference type="PANTHER" id="PTHR39468">
    <property type="entry name" value="CHROMOSOME 7, WHOLE GENOME SHOTGUN SEQUENCE"/>
    <property type="match status" value="1"/>
</dbReference>
<evidence type="ECO:0000313" key="3">
    <source>
        <dbReference type="Proteomes" id="UP001360560"/>
    </source>
</evidence>
<dbReference type="AlphaFoldDB" id="A0AAV5QP02"/>
<dbReference type="GO" id="GO:0005739">
    <property type="term" value="C:mitochondrion"/>
    <property type="evidence" value="ECO:0007669"/>
    <property type="project" value="InterPro"/>
</dbReference>
<dbReference type="InterPro" id="IPR043837">
    <property type="entry name" value="Mtf2-like_C"/>
</dbReference>
<sequence>MLRSCTKRLYLQTCKDIQSSKRCFPLVNQRFFTKLSGSSQHIHKETHNANSIFDTPFDELFKNDSLSQVFNDSKDVSYRADENISKLFSPMDETLGDNWRSSFQAESEKLSNSFFSPEELNQYEQENKPNLIQKERSMLRKVLDSVARKDSQSSDKMFGEAKYKGDVIDDMLSVIKTKVGIENNRKVTEIDGESSLQLRLALEPTLDYMNQEIQTDFELIEFIQHNILKQYATTPSSPDSAKIAMEKVISDQIDAIKHSNDALPSHPIVNEYTLPILLEEGLRALYNNYSHPSQALSDINSIFNSIKEADSYELYCFGCNIDVFNFLMEINWKHYLDPLKIESLIVDLVANGTRPNEKTIDVLREIVKSHDSLLTDDNKRLGTLDENKVKLQDYLDDEFFKGSLTDHQTNYSAIWNKPDYFNGKRLSSKLRGIEREVQSLH</sequence>
<reference evidence="2 3" key="1">
    <citation type="journal article" date="2023" name="Elife">
        <title>Identification of key yeast species and microbe-microbe interactions impacting larval growth of Drosophila in the wild.</title>
        <authorList>
            <person name="Mure A."/>
            <person name="Sugiura Y."/>
            <person name="Maeda R."/>
            <person name="Honda K."/>
            <person name="Sakurai N."/>
            <person name="Takahashi Y."/>
            <person name="Watada M."/>
            <person name="Katoh T."/>
            <person name="Gotoh A."/>
            <person name="Gotoh Y."/>
            <person name="Taniguchi I."/>
            <person name="Nakamura K."/>
            <person name="Hayashi T."/>
            <person name="Katayama T."/>
            <person name="Uemura T."/>
            <person name="Hattori Y."/>
        </authorList>
    </citation>
    <scope>NUCLEOTIDE SEQUENCE [LARGE SCALE GENOMIC DNA]</scope>
    <source>
        <strain evidence="2 3">SC-9</strain>
    </source>
</reference>
<dbReference type="Pfam" id="PF19189">
    <property type="entry name" value="Mtf2"/>
    <property type="match status" value="1"/>
</dbReference>
<dbReference type="Proteomes" id="UP001360560">
    <property type="component" value="Unassembled WGS sequence"/>
</dbReference>
<comment type="caution">
    <text evidence="2">The sequence shown here is derived from an EMBL/GenBank/DDBJ whole genome shotgun (WGS) entry which is preliminary data.</text>
</comment>
<feature type="domain" description="Mtf2-like C-terminal" evidence="1">
    <location>
        <begin position="198"/>
        <end position="435"/>
    </location>
</feature>
<proteinExistence type="predicted"/>
<name>A0AAV5QP02_9ASCO</name>
<dbReference type="InterPro" id="IPR040009">
    <property type="entry name" value="Mtf2/C5D6.12-like"/>
</dbReference>
<gene>
    <name evidence="2" type="ORF">DASC09_039280</name>
</gene>
<dbReference type="EMBL" id="BTFZ01000011">
    <property type="protein sequence ID" value="GMM36603.1"/>
    <property type="molecule type" value="Genomic_DNA"/>
</dbReference>
<dbReference type="PANTHER" id="PTHR39468:SF1">
    <property type="entry name" value="MTF2-LIKE C-TERMINAL DOMAIN-CONTAINING PROTEIN"/>
    <property type="match status" value="1"/>
</dbReference>
<dbReference type="RefSeq" id="XP_064853599.1">
    <property type="nucleotide sequence ID" value="XM_064997527.1"/>
</dbReference>
<dbReference type="GeneID" id="90074578"/>
<evidence type="ECO:0000313" key="2">
    <source>
        <dbReference type="EMBL" id="GMM36603.1"/>
    </source>
</evidence>
<keyword evidence="3" id="KW-1185">Reference proteome</keyword>
<accession>A0AAV5QP02</accession>
<protein>
    <submittedName>
        <fullName evidence="2">Mtf2 protein</fullName>
    </submittedName>
</protein>